<feature type="compositionally biased region" description="Gly residues" evidence="1">
    <location>
        <begin position="54"/>
        <end position="65"/>
    </location>
</feature>
<evidence type="ECO:0008006" key="5">
    <source>
        <dbReference type="Google" id="ProtNLM"/>
    </source>
</evidence>
<evidence type="ECO:0000313" key="4">
    <source>
        <dbReference type="Proteomes" id="UP000184516"/>
    </source>
</evidence>
<gene>
    <name evidence="3" type="ORF">SAMN05443549_104277</name>
</gene>
<organism evidence="3 4">
    <name type="scientific">Flavobacterium fluvii</name>
    <dbReference type="NCBI Taxonomy" id="468056"/>
    <lineage>
        <taxon>Bacteria</taxon>
        <taxon>Pseudomonadati</taxon>
        <taxon>Bacteroidota</taxon>
        <taxon>Flavobacteriia</taxon>
        <taxon>Flavobacteriales</taxon>
        <taxon>Flavobacteriaceae</taxon>
        <taxon>Flavobacterium</taxon>
    </lineage>
</organism>
<keyword evidence="4" id="KW-1185">Reference proteome</keyword>
<keyword evidence="2" id="KW-0732">Signal</keyword>
<dbReference type="EMBL" id="FQWB01000004">
    <property type="protein sequence ID" value="SHG51001.1"/>
    <property type="molecule type" value="Genomic_DNA"/>
</dbReference>
<evidence type="ECO:0000313" key="3">
    <source>
        <dbReference type="EMBL" id="SHG51001.1"/>
    </source>
</evidence>
<feature type="chain" id="PRO_5013336520" description="Lipoprotein" evidence="2">
    <location>
        <begin position="30"/>
        <end position="285"/>
    </location>
</feature>
<dbReference type="Proteomes" id="UP000184516">
    <property type="component" value="Unassembled WGS sequence"/>
</dbReference>
<reference evidence="4" key="1">
    <citation type="submission" date="2016-11" db="EMBL/GenBank/DDBJ databases">
        <authorList>
            <person name="Varghese N."/>
            <person name="Submissions S."/>
        </authorList>
    </citation>
    <scope>NUCLEOTIDE SEQUENCE [LARGE SCALE GENOMIC DNA]</scope>
    <source>
        <strain evidence="4">DSM 19978</strain>
    </source>
</reference>
<dbReference type="STRING" id="468056.SAMN05443549_104277"/>
<feature type="compositionally biased region" description="Low complexity" evidence="1">
    <location>
        <begin position="44"/>
        <end position="53"/>
    </location>
</feature>
<feature type="signal peptide" evidence="2">
    <location>
        <begin position="1"/>
        <end position="29"/>
    </location>
</feature>
<sequence length="285" mass="30479">MKKLITVTAFNLLFMKKNKLILFMFIAFAINSCDNLGEDLGGDQTNSDSTTGTGTVGTGTSGTGTSGSIYNGSKPTGNYWSRNDGAGTAYLSLSGSIAKACSSGKETIGTFNSSKPSMTFTIGKDVLEFPLLFTNGLLIVGVPNQAVTTNNPTQYVATSNYPCGTGGTTAVLHPKGQFKIIINKPTGNCSSLNTTLYHLAWKAGTVVSNSYNSQGILSGSNRIINQGYGPEFKSSETSWTYFSYSGESKLYWEFFPDASQWPSSCSQIGEANIDYEGQIKTIIIW</sequence>
<dbReference type="AlphaFoldDB" id="A0A1M5KE54"/>
<name>A0A1M5KE54_9FLAO</name>
<protein>
    <recommendedName>
        <fullName evidence="5">Lipoprotein</fullName>
    </recommendedName>
</protein>
<dbReference type="OrthoDB" id="1362641at2"/>
<feature type="region of interest" description="Disordered" evidence="1">
    <location>
        <begin position="44"/>
        <end position="69"/>
    </location>
</feature>
<accession>A0A1M5KE54</accession>
<evidence type="ECO:0000256" key="1">
    <source>
        <dbReference type="SAM" id="MobiDB-lite"/>
    </source>
</evidence>
<proteinExistence type="predicted"/>
<evidence type="ECO:0000256" key="2">
    <source>
        <dbReference type="SAM" id="SignalP"/>
    </source>
</evidence>
<dbReference type="RefSeq" id="WP_073370634.1">
    <property type="nucleotide sequence ID" value="NZ_FQWB01000004.1"/>
</dbReference>